<dbReference type="EMBL" id="PIQO01000003">
    <property type="protein sequence ID" value="PKR85771.1"/>
    <property type="molecule type" value="Genomic_DNA"/>
</dbReference>
<proteinExistence type="predicted"/>
<evidence type="ECO:0008006" key="3">
    <source>
        <dbReference type="Google" id="ProtNLM"/>
    </source>
</evidence>
<name>A0A2N3LMB6_9BACI</name>
<dbReference type="RefSeq" id="WP_101353143.1">
    <property type="nucleotide sequence ID" value="NZ_PIQO01000003.1"/>
</dbReference>
<organism evidence="1 2">
    <name type="scientific">Heyndrickxia camelliae</name>
    <dbReference type="NCBI Taxonomy" id="1707093"/>
    <lineage>
        <taxon>Bacteria</taxon>
        <taxon>Bacillati</taxon>
        <taxon>Bacillota</taxon>
        <taxon>Bacilli</taxon>
        <taxon>Bacillales</taxon>
        <taxon>Bacillaceae</taxon>
        <taxon>Heyndrickxia</taxon>
    </lineage>
</organism>
<comment type="caution">
    <text evidence="1">The sequence shown here is derived from an EMBL/GenBank/DDBJ whole genome shotgun (WGS) entry which is preliminary data.</text>
</comment>
<evidence type="ECO:0000313" key="1">
    <source>
        <dbReference type="EMBL" id="PKR85771.1"/>
    </source>
</evidence>
<protein>
    <recommendedName>
        <fullName evidence="3">Tetratricopeptide repeat protein</fullName>
    </recommendedName>
</protein>
<sequence>MKEKEIHKIIDKLVSNRELETAERLLENYLEVNPYDVDGWNRLIILETLSPLEDYGRASEYLYSALSYHKDNKLFFVLLVFFTDWYLGGLDEALVKKAMEIKNTADMETSSMLSYLLACHFQSEDINKYELLLNESIQKYPNYVYNYTNLGEFYLKTGKRELGKNLIREGLSHVKLIYKNDAINDYDDDPLDIFQFVNERITGVFMMEDTYNSLNELLQK</sequence>
<dbReference type="SUPFAM" id="SSF48452">
    <property type="entry name" value="TPR-like"/>
    <property type="match status" value="1"/>
</dbReference>
<gene>
    <name evidence="1" type="ORF">CWO92_05160</name>
</gene>
<dbReference type="InterPro" id="IPR011990">
    <property type="entry name" value="TPR-like_helical_dom_sf"/>
</dbReference>
<reference evidence="1 2" key="1">
    <citation type="submission" date="2017-11" db="EMBL/GenBank/DDBJ databases">
        <title>Bacillus camelliae sp. nov., isolated from pu'er tea.</title>
        <authorList>
            <person name="Niu L."/>
        </authorList>
    </citation>
    <scope>NUCLEOTIDE SEQUENCE [LARGE SCALE GENOMIC DNA]</scope>
    <source>
        <strain evidence="1 2">7578-1</strain>
    </source>
</reference>
<accession>A0A2N3LMB6</accession>
<dbReference type="Proteomes" id="UP000233440">
    <property type="component" value="Unassembled WGS sequence"/>
</dbReference>
<keyword evidence="2" id="KW-1185">Reference proteome</keyword>
<evidence type="ECO:0000313" key="2">
    <source>
        <dbReference type="Proteomes" id="UP000233440"/>
    </source>
</evidence>
<dbReference type="AlphaFoldDB" id="A0A2N3LMB6"/>
<dbReference type="Gene3D" id="1.25.40.10">
    <property type="entry name" value="Tetratricopeptide repeat domain"/>
    <property type="match status" value="1"/>
</dbReference>